<feature type="domain" description="Thioesterase" evidence="3">
    <location>
        <begin position="42"/>
        <end position="119"/>
    </location>
</feature>
<dbReference type="Pfam" id="PF03061">
    <property type="entry name" value="4HBT"/>
    <property type="match status" value="1"/>
</dbReference>
<dbReference type="SUPFAM" id="SSF54637">
    <property type="entry name" value="Thioesterase/thiol ester dehydrase-isomerase"/>
    <property type="match status" value="1"/>
</dbReference>
<name>A0ABT2JHB8_9PSEU</name>
<protein>
    <submittedName>
        <fullName evidence="4">Hotdog fold thioesterase</fullName>
    </submittedName>
</protein>
<gene>
    <name evidence="4" type="ORF">JT362_28810</name>
</gene>
<dbReference type="EMBL" id="JAFFZE010000023">
    <property type="protein sequence ID" value="MCT2587133.1"/>
    <property type="molecule type" value="Genomic_DNA"/>
</dbReference>
<proteinExistence type="inferred from homology"/>
<dbReference type="InterPro" id="IPR029069">
    <property type="entry name" value="HotDog_dom_sf"/>
</dbReference>
<evidence type="ECO:0000256" key="2">
    <source>
        <dbReference type="ARBA" id="ARBA00022801"/>
    </source>
</evidence>
<reference evidence="4 5" key="1">
    <citation type="submission" date="2021-02" db="EMBL/GenBank/DDBJ databases">
        <title>Actinophytocola xerophila sp. nov., isolated from soil of cotton cropping field.</title>
        <authorList>
            <person name="Huang R."/>
            <person name="Chen X."/>
            <person name="Ge X."/>
            <person name="Liu W."/>
        </authorList>
    </citation>
    <scope>NUCLEOTIDE SEQUENCE [LARGE SCALE GENOMIC DNA]</scope>
    <source>
        <strain evidence="4 5">S1-96</strain>
    </source>
</reference>
<evidence type="ECO:0000259" key="3">
    <source>
        <dbReference type="Pfam" id="PF03061"/>
    </source>
</evidence>
<sequence length="134" mass="14178">MPGIRHDLADQWLPARMGIEITEWDPKRVVATMPVAGNLQPYGLLHGGANATLAETAGSIAAALNAGEDRVALGLELSCTHHRAARSGVVTAVATPLHVGRTTSTFEIVITDDEDRRTCSARLTCVVRDRAPGA</sequence>
<evidence type="ECO:0000313" key="5">
    <source>
        <dbReference type="Proteomes" id="UP001156441"/>
    </source>
</evidence>
<comment type="caution">
    <text evidence="4">The sequence shown here is derived from an EMBL/GenBank/DDBJ whole genome shotgun (WGS) entry which is preliminary data.</text>
</comment>
<dbReference type="Gene3D" id="3.10.129.10">
    <property type="entry name" value="Hotdog Thioesterase"/>
    <property type="match status" value="1"/>
</dbReference>
<dbReference type="PANTHER" id="PTHR43240">
    <property type="entry name" value="1,4-DIHYDROXY-2-NAPHTHOYL-COA THIOESTERASE 1"/>
    <property type="match status" value="1"/>
</dbReference>
<keyword evidence="5" id="KW-1185">Reference proteome</keyword>
<keyword evidence="2" id="KW-0378">Hydrolase</keyword>
<dbReference type="PANTHER" id="PTHR43240:SF5">
    <property type="entry name" value="1,4-DIHYDROXY-2-NAPHTHOYL-COA THIOESTERASE 1"/>
    <property type="match status" value="1"/>
</dbReference>
<evidence type="ECO:0000313" key="4">
    <source>
        <dbReference type="EMBL" id="MCT2587133.1"/>
    </source>
</evidence>
<accession>A0ABT2JHB8</accession>
<dbReference type="CDD" id="cd03443">
    <property type="entry name" value="PaaI_thioesterase"/>
    <property type="match status" value="1"/>
</dbReference>
<dbReference type="Proteomes" id="UP001156441">
    <property type="component" value="Unassembled WGS sequence"/>
</dbReference>
<dbReference type="InterPro" id="IPR003736">
    <property type="entry name" value="PAAI_dom"/>
</dbReference>
<organism evidence="4 5">
    <name type="scientific">Actinophytocola gossypii</name>
    <dbReference type="NCBI Taxonomy" id="2812003"/>
    <lineage>
        <taxon>Bacteria</taxon>
        <taxon>Bacillati</taxon>
        <taxon>Actinomycetota</taxon>
        <taxon>Actinomycetes</taxon>
        <taxon>Pseudonocardiales</taxon>
        <taxon>Pseudonocardiaceae</taxon>
    </lineage>
</organism>
<comment type="similarity">
    <text evidence="1">Belongs to the thioesterase PaaI family.</text>
</comment>
<dbReference type="NCBIfam" id="TIGR00369">
    <property type="entry name" value="unchar_dom_1"/>
    <property type="match status" value="1"/>
</dbReference>
<evidence type="ECO:0000256" key="1">
    <source>
        <dbReference type="ARBA" id="ARBA00008324"/>
    </source>
</evidence>
<dbReference type="InterPro" id="IPR006683">
    <property type="entry name" value="Thioestr_dom"/>
</dbReference>